<dbReference type="EMBL" id="JACVVD010000012">
    <property type="protein sequence ID" value="MBD0383666.1"/>
    <property type="molecule type" value="Genomic_DNA"/>
</dbReference>
<dbReference type="PROSITE" id="PS51257">
    <property type="entry name" value="PROKAR_LIPOPROTEIN"/>
    <property type="match status" value="1"/>
</dbReference>
<dbReference type="Gene3D" id="3.40.190.10">
    <property type="entry name" value="Periplasmic binding protein-like II"/>
    <property type="match status" value="1"/>
</dbReference>
<gene>
    <name evidence="2" type="ORF">ICC18_26670</name>
</gene>
<accession>A0A926QL94</accession>
<evidence type="ECO:0000256" key="1">
    <source>
        <dbReference type="SAM" id="SignalP"/>
    </source>
</evidence>
<organism evidence="2 3">
    <name type="scientific">Paenibacillus sedimenti</name>
    <dbReference type="NCBI Taxonomy" id="2770274"/>
    <lineage>
        <taxon>Bacteria</taxon>
        <taxon>Bacillati</taxon>
        <taxon>Bacillota</taxon>
        <taxon>Bacilli</taxon>
        <taxon>Bacillales</taxon>
        <taxon>Paenibacillaceae</taxon>
        <taxon>Paenibacillus</taxon>
    </lineage>
</organism>
<dbReference type="PANTHER" id="PTHR43649">
    <property type="entry name" value="ARABINOSE-BINDING PROTEIN-RELATED"/>
    <property type="match status" value="1"/>
</dbReference>
<protein>
    <submittedName>
        <fullName evidence="2">Sugar ABC transporter substrate-binding protein</fullName>
    </submittedName>
</protein>
<feature type="signal peptide" evidence="1">
    <location>
        <begin position="1"/>
        <end position="22"/>
    </location>
</feature>
<sequence>MVGKKGLVSVLSLTLIAGAALAGCSKNAGNTGGAASATPAATSVGSSKSNEKKEMTFMFRGGPDEEKAYKKIIEKFEGSHPGVTVKVVMTTADQYATKLKAAITGKSVPDVFYYGPGDLRAYVNSGILLDITKYVESYKDADIKNVWPTGINLYRYDGKQVGQGNIYGMPKDLGPFALGYNKTMFQKAGIPLPDKNKPYTWDEFIKVNQQLTKDTNGDGKLDQWGTGFNVNWSLQSFVWSNGADWLDSTKTKVAIDDPKFAEALQYFADMQNKYKITPSIAEAQTLDTYQRWMKGQMAFFPVGPWDMSTYEKLPFEYDLIPYPAGSTGKTATWLGSLGIGVSSKTKYPQEAAELVMSLTASKEGMKELVDAKVQIPNLMDMAKDWAADTSTKPANKQEFMKIVQDYGRGLPGNYTYNEEWYQLFFTDIQPVLDGKITAAEYVKQEQPKMQKLLDKAIEQEQKTTK</sequence>
<proteinExistence type="predicted"/>
<dbReference type="PANTHER" id="PTHR43649:SF12">
    <property type="entry name" value="DIACETYLCHITOBIOSE BINDING PROTEIN DASA"/>
    <property type="match status" value="1"/>
</dbReference>
<dbReference type="InterPro" id="IPR006059">
    <property type="entry name" value="SBP"/>
</dbReference>
<dbReference type="InterPro" id="IPR050490">
    <property type="entry name" value="Bact_solute-bd_prot1"/>
</dbReference>
<keyword evidence="1" id="KW-0732">Signal</keyword>
<reference evidence="2" key="1">
    <citation type="submission" date="2020-09" db="EMBL/GenBank/DDBJ databases">
        <title>Draft Genome Sequence of Paenibacillus sp. WST5.</title>
        <authorList>
            <person name="Bao Z."/>
        </authorList>
    </citation>
    <scope>NUCLEOTIDE SEQUENCE</scope>
    <source>
        <strain evidence="2">WST5</strain>
    </source>
</reference>
<feature type="chain" id="PRO_5038766860" evidence="1">
    <location>
        <begin position="23"/>
        <end position="465"/>
    </location>
</feature>
<dbReference type="AlphaFoldDB" id="A0A926QL94"/>
<evidence type="ECO:0000313" key="2">
    <source>
        <dbReference type="EMBL" id="MBD0383666.1"/>
    </source>
</evidence>
<comment type="caution">
    <text evidence="2">The sequence shown here is derived from an EMBL/GenBank/DDBJ whole genome shotgun (WGS) entry which is preliminary data.</text>
</comment>
<name>A0A926QL94_9BACL</name>
<dbReference type="CDD" id="cd13585">
    <property type="entry name" value="PBP2_TMBP_like"/>
    <property type="match status" value="1"/>
</dbReference>
<evidence type="ECO:0000313" key="3">
    <source>
        <dbReference type="Proteomes" id="UP000650466"/>
    </source>
</evidence>
<dbReference type="Proteomes" id="UP000650466">
    <property type="component" value="Unassembled WGS sequence"/>
</dbReference>
<dbReference type="RefSeq" id="WP_188177452.1">
    <property type="nucleotide sequence ID" value="NZ_JACVVD010000012.1"/>
</dbReference>
<keyword evidence="3" id="KW-1185">Reference proteome</keyword>
<dbReference type="Pfam" id="PF01547">
    <property type="entry name" value="SBP_bac_1"/>
    <property type="match status" value="1"/>
</dbReference>
<dbReference type="SUPFAM" id="SSF53850">
    <property type="entry name" value="Periplasmic binding protein-like II"/>
    <property type="match status" value="1"/>
</dbReference>